<gene>
    <name evidence="2" type="ORF">ACED35_06410</name>
</gene>
<evidence type="ECO:0000313" key="3">
    <source>
        <dbReference type="Proteomes" id="UP001569154"/>
    </source>
</evidence>
<keyword evidence="1" id="KW-1133">Transmembrane helix</keyword>
<evidence type="ECO:0000313" key="2">
    <source>
        <dbReference type="EMBL" id="MEZ8080738.1"/>
    </source>
</evidence>
<name>A0ABV4KZ41_9GAMM</name>
<organism evidence="2 3">
    <name type="scientific">Enterovibrio norvegicus</name>
    <dbReference type="NCBI Taxonomy" id="188144"/>
    <lineage>
        <taxon>Bacteria</taxon>
        <taxon>Pseudomonadati</taxon>
        <taxon>Pseudomonadota</taxon>
        <taxon>Gammaproteobacteria</taxon>
        <taxon>Vibrionales</taxon>
        <taxon>Vibrionaceae</taxon>
        <taxon>Enterovibrio</taxon>
    </lineage>
</organism>
<keyword evidence="1" id="KW-0812">Transmembrane</keyword>
<reference evidence="2 3" key="1">
    <citation type="submission" date="2024-06" db="EMBL/GenBank/DDBJ databases">
        <authorList>
            <person name="Steensen K."/>
            <person name="Seneca J."/>
            <person name="Bartlau N."/>
            <person name="Yu A.X."/>
            <person name="Polz M.F."/>
        </authorList>
    </citation>
    <scope>NUCLEOTIDE SEQUENCE [LARGE SCALE GENOMIC DNA]</scope>
    <source>
        <strain evidence="2 3">1F260</strain>
    </source>
</reference>
<dbReference type="EMBL" id="JBGONM010000011">
    <property type="protein sequence ID" value="MEZ8080738.1"/>
    <property type="molecule type" value="Genomic_DNA"/>
</dbReference>
<protein>
    <submittedName>
        <fullName evidence="2">Uncharacterized protein</fullName>
    </submittedName>
</protein>
<dbReference type="RefSeq" id="WP_241826624.1">
    <property type="nucleotide sequence ID" value="NZ_AJYF02000179.1"/>
</dbReference>
<feature type="transmembrane region" description="Helical" evidence="1">
    <location>
        <begin position="102"/>
        <end position="120"/>
    </location>
</feature>
<feature type="transmembrane region" description="Helical" evidence="1">
    <location>
        <begin position="126"/>
        <end position="146"/>
    </location>
</feature>
<accession>A0ABV4KZ41</accession>
<sequence>MSLRAICILHITSKTFRHRVLICFVCIKRSRNSKRKLTFSFAFFNGRQERGAFQINTKGLGGSLSTVTKSLNFTSLVEESNNRIADIKREQSSSVTGTARNLGFAGFALLGLMLLGTIMFQIITGVIALVVGLGAVALMIYAYRYLKMADPLIKQKMRNHVLKKMIEEAKTHKIETLTNMVIESGNRLNSARAARDKMGGFVNKINTRLKASNQESSNFDRKVEMTEKVELAYEMVKANVNRAANAHKALEVKVRDYKEMAEFSDMVGDALKFANDSNGNKLEEMLGMEAFAAIEQDFHEAMVSVENSVADYEIDNG</sequence>
<proteinExistence type="predicted"/>
<keyword evidence="3" id="KW-1185">Reference proteome</keyword>
<comment type="caution">
    <text evidence="2">The sequence shown here is derived from an EMBL/GenBank/DDBJ whole genome shotgun (WGS) entry which is preliminary data.</text>
</comment>
<keyword evidence="1" id="KW-0472">Membrane</keyword>
<dbReference type="Proteomes" id="UP001569154">
    <property type="component" value="Unassembled WGS sequence"/>
</dbReference>
<evidence type="ECO:0000256" key="1">
    <source>
        <dbReference type="SAM" id="Phobius"/>
    </source>
</evidence>